<dbReference type="EMBL" id="CAXKWB010075033">
    <property type="protein sequence ID" value="CAL4198963.1"/>
    <property type="molecule type" value="Genomic_DNA"/>
</dbReference>
<accession>A0AAV2SJB8</accession>
<dbReference type="EMBL" id="CAXKWB010019551">
    <property type="protein sequence ID" value="CAL4122105.1"/>
    <property type="molecule type" value="Genomic_DNA"/>
</dbReference>
<evidence type="ECO:0000313" key="3">
    <source>
        <dbReference type="Proteomes" id="UP001497623"/>
    </source>
</evidence>
<evidence type="ECO:0000313" key="2">
    <source>
        <dbReference type="EMBL" id="CAL4198963.1"/>
    </source>
</evidence>
<organism evidence="2 3">
    <name type="scientific">Meganyctiphanes norvegica</name>
    <name type="common">Northern krill</name>
    <name type="synonym">Thysanopoda norvegica</name>
    <dbReference type="NCBI Taxonomy" id="48144"/>
    <lineage>
        <taxon>Eukaryota</taxon>
        <taxon>Metazoa</taxon>
        <taxon>Ecdysozoa</taxon>
        <taxon>Arthropoda</taxon>
        <taxon>Crustacea</taxon>
        <taxon>Multicrustacea</taxon>
        <taxon>Malacostraca</taxon>
        <taxon>Eumalacostraca</taxon>
        <taxon>Eucarida</taxon>
        <taxon>Euphausiacea</taxon>
        <taxon>Euphausiidae</taxon>
        <taxon>Meganyctiphanes</taxon>
    </lineage>
</organism>
<dbReference type="AlphaFoldDB" id="A0AAV2SJB8"/>
<comment type="caution">
    <text evidence="2">The sequence shown here is derived from an EMBL/GenBank/DDBJ whole genome shotgun (WGS) entry which is preliminary data.</text>
</comment>
<protein>
    <submittedName>
        <fullName evidence="2">Uncharacterized protein</fullName>
    </submittedName>
</protein>
<reference evidence="2 3" key="1">
    <citation type="submission" date="2024-05" db="EMBL/GenBank/DDBJ databases">
        <authorList>
            <person name="Wallberg A."/>
        </authorList>
    </citation>
    <scope>NUCLEOTIDE SEQUENCE [LARGE SCALE GENOMIC DNA]</scope>
</reference>
<sequence>MDSFEHVGESFCRVDVSSSKPLATRRALTVDCPLFTAFSVITHLTDIVLCPSLGTLTNTSLSLQDLISASLAAVTVASEYRIIDSFPSGRGDKSLRVFKTYQPVQPVLSNITL</sequence>
<dbReference type="Proteomes" id="UP001497623">
    <property type="component" value="Unassembled WGS sequence"/>
</dbReference>
<proteinExistence type="predicted"/>
<evidence type="ECO:0000313" key="1">
    <source>
        <dbReference type="EMBL" id="CAL4122105.1"/>
    </source>
</evidence>
<keyword evidence="3" id="KW-1185">Reference proteome</keyword>
<gene>
    <name evidence="1" type="ORF">MNOR_LOCUS22827</name>
    <name evidence="2" type="ORF">MNOR_LOCUS37403</name>
</gene>
<name>A0AAV2SJB8_MEGNR</name>